<dbReference type="Gene3D" id="4.10.320.10">
    <property type="entry name" value="E3-binding domain"/>
    <property type="match status" value="1"/>
</dbReference>
<comment type="similarity">
    <text evidence="1">Belongs to the 2-oxoacid dehydrogenase family.</text>
</comment>
<feature type="compositionally biased region" description="Pro residues" evidence="3">
    <location>
        <begin position="450"/>
        <end position="459"/>
    </location>
</feature>
<organism evidence="6 7">
    <name type="scientific">Skeletonema marinoi</name>
    <dbReference type="NCBI Taxonomy" id="267567"/>
    <lineage>
        <taxon>Eukaryota</taxon>
        <taxon>Sar</taxon>
        <taxon>Stramenopiles</taxon>
        <taxon>Ochrophyta</taxon>
        <taxon>Bacillariophyta</taxon>
        <taxon>Coscinodiscophyceae</taxon>
        <taxon>Thalassiosirophycidae</taxon>
        <taxon>Thalassiosirales</taxon>
        <taxon>Skeletonemataceae</taxon>
        <taxon>Skeletonema</taxon>
        <taxon>Skeletonema marinoi-dohrnii complex</taxon>
    </lineage>
</organism>
<feature type="signal peptide" evidence="4">
    <location>
        <begin position="1"/>
        <end position="19"/>
    </location>
</feature>
<feature type="region of interest" description="Disordered" evidence="3">
    <location>
        <begin position="356"/>
        <end position="516"/>
    </location>
</feature>
<comment type="caution">
    <text evidence="6">The sequence shown here is derived from an EMBL/GenBank/DDBJ whole genome shotgun (WGS) entry which is preliminary data.</text>
</comment>
<feature type="domain" description="Peripheral subunit-binding (PSBD)" evidence="5">
    <location>
        <begin position="514"/>
        <end position="552"/>
    </location>
</feature>
<feature type="compositionally biased region" description="Basic and acidic residues" evidence="3">
    <location>
        <begin position="366"/>
        <end position="400"/>
    </location>
</feature>
<proteinExistence type="inferred from homology"/>
<evidence type="ECO:0000259" key="5">
    <source>
        <dbReference type="PROSITE" id="PS51826"/>
    </source>
</evidence>
<reference evidence="6" key="1">
    <citation type="submission" date="2023-06" db="EMBL/GenBank/DDBJ databases">
        <title>Survivors Of The Sea: Transcriptome response of Skeletonema marinoi to long-term dormancy.</title>
        <authorList>
            <person name="Pinder M.I.M."/>
            <person name="Kourtchenko O."/>
            <person name="Robertson E.K."/>
            <person name="Larsson T."/>
            <person name="Maumus F."/>
            <person name="Osuna-Cruz C.M."/>
            <person name="Vancaester E."/>
            <person name="Stenow R."/>
            <person name="Vandepoele K."/>
            <person name="Ploug H."/>
            <person name="Bruchert V."/>
            <person name="Godhe A."/>
            <person name="Topel M."/>
        </authorList>
    </citation>
    <scope>NUCLEOTIDE SEQUENCE</scope>
    <source>
        <strain evidence="6">R05AC</strain>
    </source>
</reference>
<dbReference type="SUPFAM" id="SSF47005">
    <property type="entry name" value="Peripheral subunit-binding domain of 2-oxo acid dehydrogenase complex"/>
    <property type="match status" value="1"/>
</dbReference>
<evidence type="ECO:0000256" key="2">
    <source>
        <dbReference type="SAM" id="Coils"/>
    </source>
</evidence>
<dbReference type="EMBL" id="JATAAI010000026">
    <property type="protein sequence ID" value="KAK1737235.1"/>
    <property type="molecule type" value="Genomic_DNA"/>
</dbReference>
<evidence type="ECO:0000256" key="1">
    <source>
        <dbReference type="ARBA" id="ARBA00007317"/>
    </source>
</evidence>
<evidence type="ECO:0000256" key="3">
    <source>
        <dbReference type="SAM" id="MobiDB-lite"/>
    </source>
</evidence>
<sequence length="565" mass="60343">MKVTPLCLLVVLHTSCCLAFVSQSPENSKRRLPPASSPMIEATSPSSILRSRLTQVSLASSPLEATSTLLSLDVSSSLQIFYTATLVAGVGYSQRMAGRQDFKREMATKIANGLITPEELVDEITVMAEEINKEISESKSLAEAAQMEVQNLLDEMRAMQEQLQQIPDALNIERAALAIVEEEAPTVKAATQEKVLVAAGGAKEKVSAGGRNEDSAIPSGIVEGFGVYDDVFEMEEVEGEEMEWSVPLAANHDDGITKAAIAKESKESTQNKDTADAVKVDGVELVADALQTNATDRDEQIAPALKAEDVVVESVADALQSNVADRDDQIAPALKAEDVVVELVADAIKTNVADRVEQMAPSSTDESTKASRKQVENLRESTESIRKQAEDFRARIKQMEARISSDTAGSKQAEAKVTPDPKPSPPAQPTIDVPSPSDSAKQAKAKVAPDPKPSPPAPPAIEDGIRSDTTKQAEEVVKPDPKPSPPASEPPVKVPSSVKTTTKPKKVIPDGPIRSSPLARVLCSDFGVELADVYPGTGLNGRIIAEDVRNYAKNEKEKPGKITTS</sequence>
<protein>
    <recommendedName>
        <fullName evidence="5">Peripheral subunit-binding (PSBD) domain-containing protein</fullName>
    </recommendedName>
</protein>
<evidence type="ECO:0000256" key="4">
    <source>
        <dbReference type="SAM" id="SignalP"/>
    </source>
</evidence>
<name>A0AAD9D8Z1_9STRA</name>
<dbReference type="InterPro" id="IPR036625">
    <property type="entry name" value="E3-bd_dom_sf"/>
</dbReference>
<dbReference type="InterPro" id="IPR004167">
    <property type="entry name" value="PSBD"/>
</dbReference>
<dbReference type="PROSITE" id="PS51826">
    <property type="entry name" value="PSBD"/>
    <property type="match status" value="1"/>
</dbReference>
<gene>
    <name evidence="6" type="ORF">QTG54_012102</name>
</gene>
<feature type="compositionally biased region" description="Pro residues" evidence="3">
    <location>
        <begin position="482"/>
        <end position="493"/>
    </location>
</feature>
<dbReference type="AlphaFoldDB" id="A0AAD9D8Z1"/>
<keyword evidence="2" id="KW-0175">Coiled coil</keyword>
<evidence type="ECO:0000313" key="6">
    <source>
        <dbReference type="EMBL" id="KAK1737235.1"/>
    </source>
</evidence>
<feature type="coiled-coil region" evidence="2">
    <location>
        <begin position="128"/>
        <end position="162"/>
    </location>
</feature>
<feature type="chain" id="PRO_5042291435" description="Peripheral subunit-binding (PSBD) domain-containing protein" evidence="4">
    <location>
        <begin position="20"/>
        <end position="565"/>
    </location>
</feature>
<evidence type="ECO:0000313" key="7">
    <source>
        <dbReference type="Proteomes" id="UP001224775"/>
    </source>
</evidence>
<dbReference type="Proteomes" id="UP001224775">
    <property type="component" value="Unassembled WGS sequence"/>
</dbReference>
<keyword evidence="7" id="KW-1185">Reference proteome</keyword>
<feature type="compositionally biased region" description="Basic and acidic residues" evidence="3">
    <location>
        <begin position="463"/>
        <end position="481"/>
    </location>
</feature>
<keyword evidence="4" id="KW-0732">Signal</keyword>
<accession>A0AAD9D8Z1</accession>
<dbReference type="GO" id="GO:0016746">
    <property type="term" value="F:acyltransferase activity"/>
    <property type="evidence" value="ECO:0007669"/>
    <property type="project" value="InterPro"/>
</dbReference>
<dbReference type="Pfam" id="PF02817">
    <property type="entry name" value="E3_binding"/>
    <property type="match status" value="1"/>
</dbReference>